<keyword evidence="2" id="KW-1185">Reference proteome</keyword>
<evidence type="ECO:0000313" key="1">
    <source>
        <dbReference type="EMBL" id="MCI0756322.1"/>
    </source>
</evidence>
<organism evidence="1 2">
    <name type="scientific">Teichococcus vastitatis</name>
    <dbReference type="NCBI Taxonomy" id="2307076"/>
    <lineage>
        <taxon>Bacteria</taxon>
        <taxon>Pseudomonadati</taxon>
        <taxon>Pseudomonadota</taxon>
        <taxon>Alphaproteobacteria</taxon>
        <taxon>Acetobacterales</taxon>
        <taxon>Roseomonadaceae</taxon>
        <taxon>Roseomonas</taxon>
    </lineage>
</organism>
<dbReference type="Proteomes" id="UP001201985">
    <property type="component" value="Unassembled WGS sequence"/>
</dbReference>
<comment type="caution">
    <text evidence="1">The sequence shown here is derived from an EMBL/GenBank/DDBJ whole genome shotgun (WGS) entry which is preliminary data.</text>
</comment>
<reference evidence="1 2" key="1">
    <citation type="submission" date="2022-03" db="EMBL/GenBank/DDBJ databases">
        <title>Complete genome analysis of Roseomonas KG 17.1 : a prolific producer of plant growth promoters.</title>
        <authorList>
            <person name="Saadouli I."/>
            <person name="Najjari A."/>
            <person name="Mosbah A."/>
            <person name="Ouzari H.I."/>
        </authorList>
    </citation>
    <scope>NUCLEOTIDE SEQUENCE [LARGE SCALE GENOMIC DNA]</scope>
    <source>
        <strain evidence="1 2">KG17-1</strain>
    </source>
</reference>
<dbReference type="RefSeq" id="WP_157985936.1">
    <property type="nucleotide sequence ID" value="NZ_JALBUU010000125.1"/>
</dbReference>
<protein>
    <submittedName>
        <fullName evidence="1">Uncharacterized protein</fullName>
    </submittedName>
</protein>
<accession>A0ABS9WAJ7</accession>
<proteinExistence type="predicted"/>
<evidence type="ECO:0000313" key="2">
    <source>
        <dbReference type="Proteomes" id="UP001201985"/>
    </source>
</evidence>
<sequence length="71" mass="7788">MTYQIRGGMLELGLLRLNLCQLADLDHAYPGKPSFDQQKTARKCRAGGRIPSIRAAIGLEQADGDLPAHIR</sequence>
<gene>
    <name evidence="1" type="ORF">MON41_22025</name>
</gene>
<dbReference type="EMBL" id="JALBUU010000125">
    <property type="protein sequence ID" value="MCI0756322.1"/>
    <property type="molecule type" value="Genomic_DNA"/>
</dbReference>
<name>A0ABS9WAJ7_9PROT</name>